<feature type="transmembrane region" description="Helical" evidence="4">
    <location>
        <begin position="140"/>
        <end position="161"/>
    </location>
</feature>
<dbReference type="InterPro" id="IPR047057">
    <property type="entry name" value="MerR_fam"/>
</dbReference>
<feature type="transmembrane region" description="Helical" evidence="4">
    <location>
        <begin position="287"/>
        <end position="309"/>
    </location>
</feature>
<keyword evidence="1" id="KW-0805">Transcription regulation</keyword>
<keyword evidence="4" id="KW-0472">Membrane</keyword>
<dbReference type="Proteomes" id="UP000028542">
    <property type="component" value="Unassembled WGS sequence"/>
</dbReference>
<feature type="transmembrane region" description="Helical" evidence="4">
    <location>
        <begin position="173"/>
        <end position="193"/>
    </location>
</feature>
<dbReference type="Gene3D" id="1.10.1660.10">
    <property type="match status" value="1"/>
</dbReference>
<evidence type="ECO:0000313" key="7">
    <source>
        <dbReference type="Proteomes" id="UP000028542"/>
    </source>
</evidence>
<dbReference type="AlphaFoldDB" id="A0A084JDI7"/>
<evidence type="ECO:0000259" key="5">
    <source>
        <dbReference type="PROSITE" id="PS50937"/>
    </source>
</evidence>
<name>A0A084JDI7_9CLOT</name>
<feature type="transmembrane region" description="Helical" evidence="4">
    <location>
        <begin position="205"/>
        <end position="225"/>
    </location>
</feature>
<keyword evidence="3" id="KW-0804">Transcription</keyword>
<keyword evidence="4" id="KW-1133">Transmembrane helix</keyword>
<dbReference type="GO" id="GO:0003700">
    <property type="term" value="F:DNA-binding transcription factor activity"/>
    <property type="evidence" value="ECO:0007669"/>
    <property type="project" value="InterPro"/>
</dbReference>
<dbReference type="InterPro" id="IPR009061">
    <property type="entry name" value="DNA-bd_dom_put_sf"/>
</dbReference>
<evidence type="ECO:0000256" key="3">
    <source>
        <dbReference type="ARBA" id="ARBA00023163"/>
    </source>
</evidence>
<evidence type="ECO:0000256" key="1">
    <source>
        <dbReference type="ARBA" id="ARBA00023015"/>
    </source>
</evidence>
<evidence type="ECO:0000256" key="4">
    <source>
        <dbReference type="SAM" id="Phobius"/>
    </source>
</evidence>
<reference evidence="6 7" key="1">
    <citation type="submission" date="2014-07" db="EMBL/GenBank/DDBJ databases">
        <title>Draft genome of Clostridium sulfidigenes 113A isolated from sediments associated with methane hydrate from Krishna Godavari basin.</title>
        <authorList>
            <person name="Honkalas V.S."/>
            <person name="Dabir A.P."/>
            <person name="Arora P."/>
            <person name="Dhakephalkar P.K."/>
        </authorList>
    </citation>
    <scope>NUCLEOTIDE SEQUENCE [LARGE SCALE GENOMIC DNA]</scope>
    <source>
        <strain evidence="6 7">113A</strain>
    </source>
</reference>
<dbReference type="Pfam" id="PF13411">
    <property type="entry name" value="MerR_1"/>
    <property type="match status" value="1"/>
</dbReference>
<keyword evidence="4" id="KW-0812">Transmembrane</keyword>
<comment type="caution">
    <text evidence="6">The sequence shown here is derived from an EMBL/GenBank/DDBJ whole genome shotgun (WGS) entry which is preliminary data.</text>
</comment>
<dbReference type="STRING" id="318464.IO99_07155"/>
<organism evidence="6 7">
    <name type="scientific">Clostridium sulfidigenes</name>
    <dbReference type="NCBI Taxonomy" id="318464"/>
    <lineage>
        <taxon>Bacteria</taxon>
        <taxon>Bacillati</taxon>
        <taxon>Bacillota</taxon>
        <taxon>Clostridia</taxon>
        <taxon>Eubacteriales</taxon>
        <taxon>Clostridiaceae</taxon>
        <taxon>Clostridium</taxon>
    </lineage>
</organism>
<proteinExistence type="predicted"/>
<dbReference type="PROSITE" id="PS50937">
    <property type="entry name" value="HTH_MERR_2"/>
    <property type="match status" value="1"/>
</dbReference>
<keyword evidence="2" id="KW-0238">DNA-binding</keyword>
<dbReference type="GO" id="GO:0003677">
    <property type="term" value="F:DNA binding"/>
    <property type="evidence" value="ECO:0007669"/>
    <property type="project" value="UniProtKB-KW"/>
</dbReference>
<dbReference type="InterPro" id="IPR000551">
    <property type="entry name" value="MerR-type_HTH_dom"/>
</dbReference>
<keyword evidence="7" id="KW-1185">Reference proteome</keyword>
<dbReference type="EMBL" id="JPMD01000015">
    <property type="protein sequence ID" value="KEZ87021.1"/>
    <property type="molecule type" value="Genomic_DNA"/>
</dbReference>
<dbReference type="PANTHER" id="PTHR30204">
    <property type="entry name" value="REDOX-CYCLING DRUG-SENSING TRANSCRIPTIONAL ACTIVATOR SOXR"/>
    <property type="match status" value="1"/>
</dbReference>
<protein>
    <submittedName>
        <fullName evidence="6">MerR family transcriptional regulator</fullName>
    </submittedName>
</protein>
<accession>A0A084JDI7</accession>
<feature type="domain" description="HTH merR-type" evidence="5">
    <location>
        <begin position="1"/>
        <end position="68"/>
    </location>
</feature>
<evidence type="ECO:0000256" key="2">
    <source>
        <dbReference type="ARBA" id="ARBA00023125"/>
    </source>
</evidence>
<dbReference type="SMART" id="SM00422">
    <property type="entry name" value="HTH_MERR"/>
    <property type="match status" value="1"/>
</dbReference>
<feature type="transmembrane region" description="Helical" evidence="4">
    <location>
        <begin position="245"/>
        <end position="266"/>
    </location>
</feature>
<dbReference type="RefSeq" id="WP_035131700.1">
    <property type="nucleotide sequence ID" value="NZ_JPMD01000015.1"/>
</dbReference>
<dbReference type="eggNOG" id="COG0789">
    <property type="taxonomic scope" value="Bacteria"/>
</dbReference>
<sequence>MKIKNAELLTGLSAKTIRFYESEGLISVRRNSNAYRDYDEDNIKELKRIKILRQLEIPISKIREFKNGDLQLENILKEKLEELNKGELDIQSKKFTIEVLLKEVKKNPNADLDYYHDDFEYIKSEEFTEFLGEVKELSEISLTAQMFGTLMLSGPLLWLWLNITDKNYDSIGLNSIMAIFSTVILTLTWRKYLKQPNKKTKGTASVFLISIFAIILTFAIFAGIGKLQEAIFVPKNYLMFMFKPPYSYLVFFFEVELIAFLISRIYKKVKNIELKWTVNICNFAKKNIVVTILLNIALLYMCITGITMVTENKITDYSFYNPMGTTYSYEDISKVEAGFNGKKFGIFPKGAGEFYYTVFFNDGNKVNFYQANSEFEDTYLELEVFDKLIMDTGKVEKTSSKENYELCDFDQRYVDRFLRIIDNK</sequence>
<gene>
    <name evidence="6" type="ORF">IO99_07155</name>
</gene>
<dbReference type="PANTHER" id="PTHR30204:SF94">
    <property type="entry name" value="HEAVY METAL-DEPENDENT TRANSCRIPTIONAL REGULATOR HI_0293-RELATED"/>
    <property type="match status" value="1"/>
</dbReference>
<evidence type="ECO:0000313" key="6">
    <source>
        <dbReference type="EMBL" id="KEZ87021.1"/>
    </source>
</evidence>
<dbReference type="SUPFAM" id="SSF46955">
    <property type="entry name" value="Putative DNA-binding domain"/>
    <property type="match status" value="1"/>
</dbReference>
<dbReference type="CDD" id="cd00592">
    <property type="entry name" value="HTH_MerR-like"/>
    <property type="match status" value="1"/>
</dbReference>